<dbReference type="SUPFAM" id="SSF51445">
    <property type="entry name" value="(Trans)glycosidases"/>
    <property type="match status" value="1"/>
</dbReference>
<dbReference type="OrthoDB" id="9800174at2"/>
<dbReference type="PANTHER" id="PTHR10357:SF209">
    <property type="entry name" value="PERIPLASMIC ALPHA-AMYLASE"/>
    <property type="match status" value="1"/>
</dbReference>
<dbReference type="CDD" id="cd11339">
    <property type="entry name" value="AmyAc_bac_CMD_like_2"/>
    <property type="match status" value="1"/>
</dbReference>
<reference evidence="3 4" key="1">
    <citation type="submission" date="2018-10" db="EMBL/GenBank/DDBJ databases">
        <title>Genomic Encyclopedia of Type Strains, Phase IV (KMG-IV): sequencing the most valuable type-strain genomes for metagenomic binning, comparative biology and taxonomic classification.</title>
        <authorList>
            <person name="Goeker M."/>
        </authorList>
    </citation>
    <scope>NUCLEOTIDE SEQUENCE [LARGE SCALE GENOMIC DNA]</scope>
    <source>
        <strain evidence="3 4">DSM 4734</strain>
    </source>
</reference>
<keyword evidence="3" id="KW-0378">Hydrolase</keyword>
<gene>
    <name evidence="3" type="ORF">C7435_3095</name>
</gene>
<dbReference type="InterPro" id="IPR013780">
    <property type="entry name" value="Glyco_hydro_b"/>
</dbReference>
<dbReference type="InterPro" id="IPR006047">
    <property type="entry name" value="GH13_cat_dom"/>
</dbReference>
<keyword evidence="3" id="KW-0326">Glycosidase</keyword>
<dbReference type="AlphaFoldDB" id="A0A495CY53"/>
<dbReference type="Gene3D" id="2.60.40.1180">
    <property type="entry name" value="Golgi alpha-mannosidase II"/>
    <property type="match status" value="1"/>
</dbReference>
<comment type="caution">
    <text evidence="3">The sequence shown here is derived from an EMBL/GenBank/DDBJ whole genome shotgun (WGS) entry which is preliminary data.</text>
</comment>
<dbReference type="RefSeq" id="WP_121212373.1">
    <property type="nucleotide sequence ID" value="NZ_RBIM01000008.1"/>
</dbReference>
<evidence type="ECO:0000259" key="2">
    <source>
        <dbReference type="SMART" id="SM00642"/>
    </source>
</evidence>
<name>A0A495CY53_9PROT</name>
<dbReference type="GO" id="GO:0005975">
    <property type="term" value="P:carbohydrate metabolic process"/>
    <property type="evidence" value="ECO:0007669"/>
    <property type="project" value="InterPro"/>
</dbReference>
<organism evidence="3 4">
    <name type="scientific">Maricaulis maris</name>
    <dbReference type="NCBI Taxonomy" id="74318"/>
    <lineage>
        <taxon>Bacteria</taxon>
        <taxon>Pseudomonadati</taxon>
        <taxon>Pseudomonadota</taxon>
        <taxon>Alphaproteobacteria</taxon>
        <taxon>Maricaulales</taxon>
        <taxon>Maricaulaceae</taxon>
        <taxon>Maricaulis</taxon>
    </lineage>
</organism>
<dbReference type="EMBL" id="RBIM01000008">
    <property type="protein sequence ID" value="RKQ94123.1"/>
    <property type="molecule type" value="Genomic_DNA"/>
</dbReference>
<dbReference type="SMART" id="SM00642">
    <property type="entry name" value="Aamy"/>
    <property type="match status" value="1"/>
</dbReference>
<dbReference type="Pfam" id="PF00128">
    <property type="entry name" value="Alpha-amylase"/>
    <property type="match status" value="1"/>
</dbReference>
<protein>
    <submittedName>
        <fullName evidence="3">Glycosidase</fullName>
    </submittedName>
</protein>
<evidence type="ECO:0000313" key="4">
    <source>
        <dbReference type="Proteomes" id="UP000273675"/>
    </source>
</evidence>
<accession>A0A495CY53</accession>
<feature type="chain" id="PRO_5019803410" evidence="1">
    <location>
        <begin position="23"/>
        <end position="622"/>
    </location>
</feature>
<evidence type="ECO:0000256" key="1">
    <source>
        <dbReference type="SAM" id="SignalP"/>
    </source>
</evidence>
<dbReference type="GO" id="GO:0016798">
    <property type="term" value="F:hydrolase activity, acting on glycosyl bonds"/>
    <property type="evidence" value="ECO:0007669"/>
    <property type="project" value="UniProtKB-KW"/>
</dbReference>
<dbReference type="InterPro" id="IPR017853">
    <property type="entry name" value="GH"/>
</dbReference>
<feature type="domain" description="Glycosyl hydrolase family 13 catalytic" evidence="2">
    <location>
        <begin position="47"/>
        <end position="527"/>
    </location>
</feature>
<dbReference type="PANTHER" id="PTHR10357">
    <property type="entry name" value="ALPHA-AMYLASE FAMILY MEMBER"/>
    <property type="match status" value="1"/>
</dbReference>
<evidence type="ECO:0000313" key="3">
    <source>
        <dbReference type="EMBL" id="RKQ94123.1"/>
    </source>
</evidence>
<dbReference type="Proteomes" id="UP000273675">
    <property type="component" value="Unassembled WGS sequence"/>
</dbReference>
<keyword evidence="1" id="KW-0732">Signal</keyword>
<dbReference type="Gene3D" id="3.20.20.80">
    <property type="entry name" value="Glycosidases"/>
    <property type="match status" value="2"/>
</dbReference>
<proteinExistence type="predicted"/>
<sequence length="622" mass="69178">MTSQISKLTIGLLAATCLTACAASQTESGAEHIEIADRSPADEIIYFVMPDRFENADPSNDLGGIEGDRLDHGFDPTARGFYHGGDLAGLTAQLDYIQGLGMTAIWLTPIFQNQAVQGGPGQESSAYHGYWITDFTRPDAHLGSREEFRAFVDAAHARGMRVYMDIITNHTADVFAYRECHDPTSALYIDPQGQCPYRRIGDYPWTTQGGPDGTPINDGFVGDDPINQTAANYARLTDPNWAYTPYLPDGAPTRTPAWLNDATLYHNRGESFWFGESELYGDFSGLDDLNTEHPRVLEGMIEIYKDWITEFEVDGFRIDTAKHVQPEFWVRFSREILDHAHSLGIEHFHIFGEVYEFDAGQLARYTTEAGLPAYLDFAFQGTARGFIVGNEPGERFQSLFRIDHVLEGGFDTASTLPTFLGNHDMGRLAGFLREAHPDMSDGEMLARLRLANALMFFSRGTPTIYYGDEQGFVSDGGDQLARENMFESVVAEYNDNDLIGTDATTADRNFDPEHPLYQAIAEMAALRQTHRTLRRGDQIVRHADNEDSLLVMSRVDYDSGEEYVIAYNGETDARDIRVEVDGRATSWDSLAGTCPMVSDAPGSLSLNIPPLDYVICRASLAE</sequence>
<feature type="signal peptide" evidence="1">
    <location>
        <begin position="1"/>
        <end position="22"/>
    </location>
</feature>